<protein>
    <submittedName>
        <fullName evidence="2">Uncharacterized protein</fullName>
    </submittedName>
</protein>
<dbReference type="EMBL" id="QUTI01065310">
    <property type="protein sequence ID" value="RLN77010.1"/>
    <property type="molecule type" value="Genomic_DNA"/>
</dbReference>
<evidence type="ECO:0000313" key="12">
    <source>
        <dbReference type="Proteomes" id="UP000266643"/>
    </source>
</evidence>
<reference evidence="9 10" key="2">
    <citation type="submission" date="2018-08" db="EMBL/GenBank/DDBJ databases">
        <title>Aphanomyces genome sequencing and annotation.</title>
        <authorList>
            <person name="Minardi D."/>
            <person name="Oidtmann B."/>
            <person name="Van Der Giezen M."/>
            <person name="Studholme D.J."/>
        </authorList>
    </citation>
    <scope>NUCLEOTIDE SEQUENCE [LARGE SCALE GENOMIC DNA]</scope>
    <source>
        <strain evidence="6 10">197901</strain>
        <strain evidence="3 12">D2</strain>
        <strain evidence="7 15">FDL457</strain>
        <strain evidence="4 9">SA</strain>
        <strain evidence="5 14">Si</strain>
        <strain evidence="2 11">Yx</strain>
    </source>
</reference>
<sequence length="163" mass="18171">MSQSQLRNRAVTYSSLHPTTAHGFAKPTCKAILEFPSTPSHLPSDIMTLSSVPPHLPSARSHSADFQESFKALVKQTMLTSERYMVLSTSPTDVALGVQWRRDYNTATSQPIAINFGHRRTLSFDEVLAAEDDDVQDSPQHSAHHVPHDENDDVDDNIFVMEL</sequence>
<dbReference type="Proteomes" id="UP000265716">
    <property type="component" value="Unassembled WGS sequence"/>
</dbReference>
<dbReference type="Proteomes" id="UP000266239">
    <property type="component" value="Unassembled WGS sequence"/>
</dbReference>
<evidence type="ECO:0000313" key="5">
    <source>
        <dbReference type="EMBL" id="RHY71306.1"/>
    </source>
</evidence>
<name>A0A397ARP3_APHAT</name>
<accession>A0A397ARP3</accession>
<feature type="region of interest" description="Disordered" evidence="1">
    <location>
        <begin position="133"/>
        <end position="156"/>
    </location>
</feature>
<dbReference type="EMBL" id="QUTA01007097">
    <property type="protein sequence ID" value="RHY08379.1"/>
    <property type="molecule type" value="Genomic_DNA"/>
</dbReference>
<evidence type="ECO:0000313" key="9">
    <source>
        <dbReference type="Proteomes" id="UP000265716"/>
    </source>
</evidence>
<dbReference type="Proteomes" id="UP000275652">
    <property type="component" value="Unassembled WGS sequence"/>
</dbReference>
<dbReference type="EMBL" id="QUTB01002769">
    <property type="protein sequence ID" value="RHY71306.1"/>
    <property type="molecule type" value="Genomic_DNA"/>
</dbReference>
<comment type="caution">
    <text evidence="2">The sequence shown here is derived from an EMBL/GenBank/DDBJ whole genome shotgun (WGS) entry which is preliminary data.</text>
</comment>
<gene>
    <name evidence="2" type="ORF">DYB25_003304</name>
    <name evidence="7" type="ORF">DYB26_003359</name>
    <name evidence="8" type="ORF">DYB28_004010</name>
    <name evidence="3" type="ORF">DYB30_002521</name>
    <name evidence="6" type="ORF">DYB31_005105</name>
    <name evidence="5" type="ORF">DYB34_009369</name>
    <name evidence="4" type="ORF">DYB38_009339</name>
</gene>
<evidence type="ECO:0000256" key="1">
    <source>
        <dbReference type="SAM" id="MobiDB-lite"/>
    </source>
</evidence>
<dbReference type="EMBL" id="QUTE01021177">
    <property type="protein sequence ID" value="RHY84063.1"/>
    <property type="molecule type" value="Genomic_DNA"/>
</dbReference>
<dbReference type="Proteomes" id="UP000266643">
    <property type="component" value="Unassembled WGS sequence"/>
</dbReference>
<evidence type="ECO:0000313" key="10">
    <source>
        <dbReference type="Proteomes" id="UP000266196"/>
    </source>
</evidence>
<dbReference type="Proteomes" id="UP000286510">
    <property type="component" value="Unassembled WGS sequence"/>
</dbReference>
<dbReference type="Proteomes" id="UP000266196">
    <property type="component" value="Unassembled WGS sequence"/>
</dbReference>
<organism evidence="2 11">
    <name type="scientific">Aphanomyces astaci</name>
    <name type="common">Crayfish plague agent</name>
    <dbReference type="NCBI Taxonomy" id="112090"/>
    <lineage>
        <taxon>Eukaryota</taxon>
        <taxon>Sar</taxon>
        <taxon>Stramenopiles</taxon>
        <taxon>Oomycota</taxon>
        <taxon>Saprolegniomycetes</taxon>
        <taxon>Saprolegniales</taxon>
        <taxon>Verrucalvaceae</taxon>
        <taxon>Aphanomyces</taxon>
    </lineage>
</organism>
<dbReference type="VEuPathDB" id="FungiDB:H257_04762"/>
<dbReference type="EMBL" id="QUTC01006736">
    <property type="protein sequence ID" value="RHY50671.1"/>
    <property type="molecule type" value="Genomic_DNA"/>
</dbReference>
<evidence type="ECO:0000313" key="8">
    <source>
        <dbReference type="EMBL" id="RLN77010.1"/>
    </source>
</evidence>
<evidence type="ECO:0000313" key="3">
    <source>
        <dbReference type="EMBL" id="RHY38703.1"/>
    </source>
</evidence>
<dbReference type="EMBL" id="QUTF01022820">
    <property type="protein sequence ID" value="RHY88551.1"/>
    <property type="molecule type" value="Genomic_DNA"/>
</dbReference>
<evidence type="ECO:0000313" key="7">
    <source>
        <dbReference type="EMBL" id="RHY88551.1"/>
    </source>
</evidence>
<dbReference type="AlphaFoldDB" id="A0A397ARP3"/>
<evidence type="ECO:0000313" key="13">
    <source>
        <dbReference type="Proteomes" id="UP000275652"/>
    </source>
</evidence>
<dbReference type="Proteomes" id="UP000283543">
    <property type="component" value="Unassembled WGS sequence"/>
</dbReference>
<reference evidence="8 13" key="1">
    <citation type="journal article" date="2018" name="J. Invertebr. Pathol.">
        <title>New genotyping method for the causative agent of crayfish plague (Aphanomyces astaci) based on whole genome data.</title>
        <authorList>
            <person name="Minardi D."/>
            <person name="Studholme D.J."/>
            <person name="van der Giezen M."/>
            <person name="Pretto T."/>
            <person name="Oidtmann B."/>
        </authorList>
    </citation>
    <scope>NUCLEOTIDE SEQUENCE [LARGE SCALE GENOMIC DNA]</scope>
    <source>
        <strain evidence="8 13">KB13</strain>
    </source>
</reference>
<evidence type="ECO:0000313" key="4">
    <source>
        <dbReference type="EMBL" id="RHY50671.1"/>
    </source>
</evidence>
<evidence type="ECO:0000313" key="15">
    <source>
        <dbReference type="Proteomes" id="UP000286510"/>
    </source>
</evidence>
<evidence type="ECO:0000313" key="11">
    <source>
        <dbReference type="Proteomes" id="UP000266239"/>
    </source>
</evidence>
<dbReference type="EMBL" id="QUTD01012087">
    <property type="protein sequence ID" value="RHY38703.1"/>
    <property type="molecule type" value="Genomic_DNA"/>
</dbReference>
<evidence type="ECO:0000313" key="2">
    <source>
        <dbReference type="EMBL" id="RHY08379.1"/>
    </source>
</evidence>
<evidence type="ECO:0000313" key="6">
    <source>
        <dbReference type="EMBL" id="RHY84063.1"/>
    </source>
</evidence>
<evidence type="ECO:0000313" key="14">
    <source>
        <dbReference type="Proteomes" id="UP000283543"/>
    </source>
</evidence>
<proteinExistence type="predicted"/>